<accession>A0AA49JDU9</accession>
<evidence type="ECO:0000259" key="2">
    <source>
        <dbReference type="PROSITE" id="PS50164"/>
    </source>
</evidence>
<dbReference type="PANTHER" id="PTHR34477">
    <property type="entry name" value="UPF0213 PROTEIN YHBQ"/>
    <property type="match status" value="1"/>
</dbReference>
<dbReference type="InterPro" id="IPR050190">
    <property type="entry name" value="UPF0213_domain"/>
</dbReference>
<sequence>MCHFYIVYSPTLDKYYTGYTCDNLLERLRKHNSNHKGFTGKANDWEIVYQESFYSKTEAYARERQIKSWKSRKRIEALIQNKL</sequence>
<dbReference type="CDD" id="cd10449">
    <property type="entry name" value="GIY-YIG_SLX1_like"/>
    <property type="match status" value="1"/>
</dbReference>
<organism evidence="3 4">
    <name type="scientific">Marivirga arenosa</name>
    <dbReference type="NCBI Taxonomy" id="3059076"/>
    <lineage>
        <taxon>Bacteria</taxon>
        <taxon>Pseudomonadati</taxon>
        <taxon>Bacteroidota</taxon>
        <taxon>Cytophagia</taxon>
        <taxon>Cytophagales</taxon>
        <taxon>Marivirgaceae</taxon>
        <taxon>Marivirga</taxon>
    </lineage>
</organism>
<evidence type="ECO:0000313" key="3">
    <source>
        <dbReference type="EMBL" id="WKK87193.1"/>
    </source>
</evidence>
<protein>
    <submittedName>
        <fullName evidence="3">GIY-YIG nuclease family protein</fullName>
    </submittedName>
</protein>
<comment type="similarity">
    <text evidence="1">Belongs to the UPF0213 family.</text>
</comment>
<reference evidence="3" key="1">
    <citation type="submission" date="2023-08" db="EMBL/GenBank/DDBJ databases">
        <title>Comparative genomics and taxonomic characterization of three novel marine species of genus Marivirga.</title>
        <authorList>
            <person name="Muhammad N."/>
            <person name="Kim S.-G."/>
        </authorList>
    </citation>
    <scope>NUCLEOTIDE SEQUENCE [LARGE SCALE GENOMIC DNA]</scope>
    <source>
        <strain evidence="3">ABR2-2</strain>
    </source>
</reference>
<dbReference type="Gene3D" id="3.40.1440.10">
    <property type="entry name" value="GIY-YIG endonuclease"/>
    <property type="match status" value="1"/>
</dbReference>
<dbReference type="SUPFAM" id="SSF82771">
    <property type="entry name" value="GIY-YIG endonuclease"/>
    <property type="match status" value="1"/>
</dbReference>
<gene>
    <name evidence="3" type="ORF">QYS48_10510</name>
</gene>
<dbReference type="InterPro" id="IPR035901">
    <property type="entry name" value="GIY-YIG_endonuc_sf"/>
</dbReference>
<dbReference type="EMBL" id="CP129970">
    <property type="protein sequence ID" value="WKK87193.1"/>
    <property type="molecule type" value="Genomic_DNA"/>
</dbReference>
<dbReference type="AlphaFoldDB" id="A0AA49JDU9"/>
<dbReference type="Proteomes" id="UP001244443">
    <property type="component" value="Chromosome"/>
</dbReference>
<dbReference type="PANTHER" id="PTHR34477:SF1">
    <property type="entry name" value="UPF0213 PROTEIN YHBQ"/>
    <property type="match status" value="1"/>
</dbReference>
<feature type="domain" description="GIY-YIG" evidence="2">
    <location>
        <begin position="1"/>
        <end position="77"/>
    </location>
</feature>
<dbReference type="RefSeq" id="WP_302103574.1">
    <property type="nucleotide sequence ID" value="NZ_CP129970.2"/>
</dbReference>
<name>A0AA49JDU9_9BACT</name>
<keyword evidence="4" id="KW-1185">Reference proteome</keyword>
<dbReference type="InterPro" id="IPR000305">
    <property type="entry name" value="GIY-YIG_endonuc"/>
</dbReference>
<evidence type="ECO:0000313" key="4">
    <source>
        <dbReference type="Proteomes" id="UP001244443"/>
    </source>
</evidence>
<evidence type="ECO:0000256" key="1">
    <source>
        <dbReference type="ARBA" id="ARBA00007435"/>
    </source>
</evidence>
<proteinExistence type="inferred from homology"/>
<dbReference type="PROSITE" id="PS50164">
    <property type="entry name" value="GIY_YIG"/>
    <property type="match status" value="1"/>
</dbReference>
<dbReference type="Pfam" id="PF01541">
    <property type="entry name" value="GIY-YIG"/>
    <property type="match status" value="1"/>
</dbReference>